<accession>A0A222ZJZ1</accession>
<sequence>MTRRASTEARRAHERAERGRIAENTDVLDMFKPAVGGTATIDEVCRLLRIERRPNLDNVLNRHGDELAAAGWDRAAGTFTRRAIIRIALLLRPSTSQRAARIAKAAKAGSKLISFDHSPRSQQCVHILDRALDLSTQVRDDDPGEVWAVLRKLDRHTLTGVAVALAAMVDVDTSGVTKYLRSLGEGQGGVEGLQRLVPTRDTTDGLPLSALDQIEAEDEADQTNDDESETA</sequence>
<proteinExistence type="predicted"/>
<protein>
    <submittedName>
        <fullName evidence="2">Uncharacterized protein</fullName>
    </submittedName>
</protein>
<dbReference type="RefSeq" id="YP_009951230.1">
    <property type="nucleotide sequence ID" value="NC_051599.1"/>
</dbReference>
<evidence type="ECO:0000256" key="1">
    <source>
        <dbReference type="SAM" id="MobiDB-lite"/>
    </source>
</evidence>
<keyword evidence="3" id="KW-1185">Reference proteome</keyword>
<evidence type="ECO:0000313" key="2">
    <source>
        <dbReference type="EMBL" id="ASR85063.1"/>
    </source>
</evidence>
<gene>
    <name evidence="2" type="primary">52</name>
    <name evidence="2" type="ORF">SEA_UNICORN_52</name>
</gene>
<evidence type="ECO:0000313" key="3">
    <source>
        <dbReference type="Proteomes" id="UP000224528"/>
    </source>
</evidence>
<feature type="compositionally biased region" description="Acidic residues" evidence="1">
    <location>
        <begin position="214"/>
        <end position="231"/>
    </location>
</feature>
<name>A0A222ZJZ1_9CAUD</name>
<reference evidence="2 3" key="1">
    <citation type="submission" date="2017-06" db="EMBL/GenBank/DDBJ databases">
        <authorList>
            <person name="Barekzi N."/>
            <person name="Denby H.W."/>
            <person name="Murphy J.L."/>
            <person name="Richards S."/>
            <person name="Womack F.R."/>
            <person name="Stoner T.H."/>
            <person name="Garlena R.A."/>
            <person name="Russell D.A."/>
            <person name="Pope W.H."/>
            <person name="Jacobs-Sera D."/>
            <person name="Hatfull G.F."/>
        </authorList>
    </citation>
    <scope>NUCLEOTIDE SEQUENCE [LARGE SCALE GENOMIC DNA]</scope>
</reference>
<dbReference type="GeneID" id="60322663"/>
<organism evidence="2 3">
    <name type="scientific">Mycobacterium phage Unicorn</name>
    <dbReference type="NCBI Taxonomy" id="2015825"/>
    <lineage>
        <taxon>Viruses</taxon>
        <taxon>Duplodnaviria</taxon>
        <taxon>Heunggongvirae</taxon>
        <taxon>Uroviricota</taxon>
        <taxon>Caudoviricetes</taxon>
        <taxon>Weiservirinae</taxon>
        <taxon>Unicornvirus</taxon>
        <taxon>Unicornvirus unicorn</taxon>
    </lineage>
</organism>
<dbReference type="KEGG" id="vg:60322663"/>
<feature type="region of interest" description="Disordered" evidence="1">
    <location>
        <begin position="199"/>
        <end position="231"/>
    </location>
</feature>
<dbReference type="Proteomes" id="UP000224528">
    <property type="component" value="Segment"/>
</dbReference>
<dbReference type="EMBL" id="MF324908">
    <property type="protein sequence ID" value="ASR85063.1"/>
    <property type="molecule type" value="Genomic_DNA"/>
</dbReference>